<dbReference type="GO" id="GO:0000976">
    <property type="term" value="F:transcription cis-regulatory region binding"/>
    <property type="evidence" value="ECO:0007669"/>
    <property type="project" value="TreeGrafter"/>
</dbReference>
<feature type="region of interest" description="Disordered" evidence="4">
    <location>
        <begin position="294"/>
        <end position="314"/>
    </location>
</feature>
<dbReference type="Pfam" id="PF13377">
    <property type="entry name" value="Peripla_BP_3"/>
    <property type="match status" value="1"/>
</dbReference>
<dbReference type="RefSeq" id="WP_188961080.1">
    <property type="nucleotide sequence ID" value="NZ_BMOE01000002.1"/>
</dbReference>
<sequence>MHDLRFRPNRIAQTLYHHRSQTIGCILPDIGNPFFSQLFQHLEMLAFERGYTMIMGNTLSTRALERTYLQALSERQVDGLLYLGGLANDATPDPEDLRAVQDVAERLPVVVVNGDLPVPGVVSSVRSDERGGTRALLDLLRAHGHTRVAFLGGRSDIGNTLEKLEEYRAAFPDLPPDWVQLSGLSIDAGRGAMTALLRHPQRPTAAVCINDLVAAGALAAAREHGLTLPRDLSVTGFDDVFVAQVVTPTLTTVNHDDASLARHALDALTGSIEGERPERHILIRSSLVTRGSVTDAPTLHPLTGNATRRARTAR</sequence>
<reference evidence="6" key="1">
    <citation type="journal article" date="2014" name="Int. J. Syst. Evol. Microbiol.">
        <title>Complete genome sequence of Corynebacterium casei LMG S-19264T (=DSM 44701T), isolated from a smear-ripened cheese.</title>
        <authorList>
            <consortium name="US DOE Joint Genome Institute (JGI-PGF)"/>
            <person name="Walter F."/>
            <person name="Albersmeier A."/>
            <person name="Kalinowski J."/>
            <person name="Ruckert C."/>
        </authorList>
    </citation>
    <scope>NUCLEOTIDE SEQUENCE</scope>
    <source>
        <strain evidence="6">JCM 14371</strain>
    </source>
</reference>
<reference evidence="6" key="2">
    <citation type="submission" date="2020-09" db="EMBL/GenBank/DDBJ databases">
        <authorList>
            <person name="Sun Q."/>
            <person name="Ohkuma M."/>
        </authorList>
    </citation>
    <scope>NUCLEOTIDE SEQUENCE</scope>
    <source>
        <strain evidence="6">JCM 14371</strain>
    </source>
</reference>
<evidence type="ECO:0000256" key="4">
    <source>
        <dbReference type="SAM" id="MobiDB-lite"/>
    </source>
</evidence>
<comment type="caution">
    <text evidence="6">The sequence shown here is derived from an EMBL/GenBank/DDBJ whole genome shotgun (WGS) entry which is preliminary data.</text>
</comment>
<proteinExistence type="predicted"/>
<organism evidence="6 7">
    <name type="scientific">Deinococcus aquiradiocola</name>
    <dbReference type="NCBI Taxonomy" id="393059"/>
    <lineage>
        <taxon>Bacteria</taxon>
        <taxon>Thermotogati</taxon>
        <taxon>Deinococcota</taxon>
        <taxon>Deinococci</taxon>
        <taxon>Deinococcales</taxon>
        <taxon>Deinococcaceae</taxon>
        <taxon>Deinococcus</taxon>
    </lineage>
</organism>
<dbReference type="InterPro" id="IPR028082">
    <property type="entry name" value="Peripla_BP_I"/>
</dbReference>
<keyword evidence="7" id="KW-1185">Reference proteome</keyword>
<dbReference type="InterPro" id="IPR046335">
    <property type="entry name" value="LacI/GalR-like_sensor"/>
</dbReference>
<gene>
    <name evidence="6" type="ORF">GCM10008939_09010</name>
</gene>
<name>A0A917P8S6_9DEIO</name>
<keyword evidence="1" id="KW-0805">Transcription regulation</keyword>
<dbReference type="Gene3D" id="3.40.50.2300">
    <property type="match status" value="2"/>
</dbReference>
<keyword evidence="2" id="KW-0238">DNA-binding</keyword>
<dbReference type="AlphaFoldDB" id="A0A917P8S6"/>
<evidence type="ECO:0000313" key="6">
    <source>
        <dbReference type="EMBL" id="GGJ66978.1"/>
    </source>
</evidence>
<keyword evidence="3" id="KW-0804">Transcription</keyword>
<evidence type="ECO:0000313" key="7">
    <source>
        <dbReference type="Proteomes" id="UP000635726"/>
    </source>
</evidence>
<dbReference type="SUPFAM" id="SSF53822">
    <property type="entry name" value="Periplasmic binding protein-like I"/>
    <property type="match status" value="1"/>
</dbReference>
<dbReference type="GO" id="GO:0003700">
    <property type="term" value="F:DNA-binding transcription factor activity"/>
    <property type="evidence" value="ECO:0007669"/>
    <property type="project" value="TreeGrafter"/>
</dbReference>
<dbReference type="EMBL" id="BMOE01000002">
    <property type="protein sequence ID" value="GGJ66978.1"/>
    <property type="molecule type" value="Genomic_DNA"/>
</dbReference>
<accession>A0A917P8S6</accession>
<dbReference type="Proteomes" id="UP000635726">
    <property type="component" value="Unassembled WGS sequence"/>
</dbReference>
<evidence type="ECO:0000256" key="1">
    <source>
        <dbReference type="ARBA" id="ARBA00023015"/>
    </source>
</evidence>
<feature type="domain" description="Transcriptional regulator LacI/GalR-like sensor" evidence="5">
    <location>
        <begin position="138"/>
        <end position="293"/>
    </location>
</feature>
<protein>
    <submittedName>
        <fullName evidence="6">LacI family transcriptional regulator</fullName>
    </submittedName>
</protein>
<evidence type="ECO:0000259" key="5">
    <source>
        <dbReference type="Pfam" id="PF13377"/>
    </source>
</evidence>
<evidence type="ECO:0000256" key="3">
    <source>
        <dbReference type="ARBA" id="ARBA00023163"/>
    </source>
</evidence>
<dbReference type="PANTHER" id="PTHR30146">
    <property type="entry name" value="LACI-RELATED TRANSCRIPTIONAL REPRESSOR"/>
    <property type="match status" value="1"/>
</dbReference>
<evidence type="ECO:0000256" key="2">
    <source>
        <dbReference type="ARBA" id="ARBA00023125"/>
    </source>
</evidence>
<dbReference type="CDD" id="cd06267">
    <property type="entry name" value="PBP1_LacI_sugar_binding-like"/>
    <property type="match status" value="1"/>
</dbReference>
<dbReference type="PANTHER" id="PTHR30146:SF109">
    <property type="entry name" value="HTH-TYPE TRANSCRIPTIONAL REGULATOR GALS"/>
    <property type="match status" value="1"/>
</dbReference>